<feature type="transmembrane region" description="Helical" evidence="7">
    <location>
        <begin position="844"/>
        <end position="862"/>
    </location>
</feature>
<protein>
    <submittedName>
        <fullName evidence="10">NADH dehydrogenase</fullName>
    </submittedName>
</protein>
<feature type="transmembrane region" description="Helical" evidence="7">
    <location>
        <begin position="118"/>
        <end position="138"/>
    </location>
</feature>
<feature type="transmembrane region" description="Helical" evidence="7">
    <location>
        <begin position="571"/>
        <end position="592"/>
    </location>
</feature>
<dbReference type="Proteomes" id="UP000075420">
    <property type="component" value="Unassembled WGS sequence"/>
</dbReference>
<dbReference type="Gene3D" id="1.20.5.2700">
    <property type="match status" value="1"/>
</dbReference>
<sequence>MPDYSGQVTHVHTSLTPLWWIPLLPLLGAAVNALFGRALQRSAFGRDVSKRLHIGSLGVTLVAVGAMLGAFALVVANVVHLAGLAPGERALYSFAWKMIRVGSLDANFAFLMDPLSGVMALIITGVGALIHVYAASYMAAEPAYWRFFTYLNLFVFSMLLLVLGDNFIVMFFGWEGVGLCSYLLIGFWYSDYKKASAGMKAFVVNRVGDWGFVCGVALLFWGLGARWLDDGRFLSDYRARFIAVAAESHREQGGSAGARDAAKGEAGERKAPPRAGAKGYLTFTGHPGARVYLGIADAAQLASNPPPFGVSPFIRKEIDAGAHSVVIVPGDGAVIGGDGVEIAAIERMRVAPGEEVVVATVGSTVTFREIHDQLVIKDAGGKAFLKDAFASKTVWGGVALVTLACLFLFVGAAGKSAQLPLHVWLPDAMAGPTPVSALIHAATMVTAGVYLIARLSFVYALSPVASGIVALVGASTALFAATIGFFQHDIKKVLAYSTVSQLGFMFIGVGVGAYWAAVFHLMTHAFFKACLFLGSGSVIHGMHAVEHDESGAQDMRNMGGLRRVMPRTARAYQVACIAITAAPIPFLAGFWSKDEILWKAFGTENTGPIPGLLIYGMGLAAAIGTSFYMWRSYYLTFEGPHAHEEIRAKVHESPAAMTGVLAVLALLSAIAGVVFGFSSHFVGGHGEPLLEEWLHPVFAHADVSFERHGLGLELALMAISVAGAIGAFSVARARYGARRSARWEAEERRLPGFRLLSNRYYVDEIYDATVVRAFLSLRLFLAEMDRWIVDGLVNAVAVLSRAAAWVTGAIDRHLVDGVVNVVAEGTLSAGEKLRSLQTGRIQSYIYFLLGGVALFSIVHYFLR</sequence>
<dbReference type="GO" id="GO:0003954">
    <property type="term" value="F:NADH dehydrogenase activity"/>
    <property type="evidence" value="ECO:0007669"/>
    <property type="project" value="TreeGrafter"/>
</dbReference>
<dbReference type="GO" id="GO:0012505">
    <property type="term" value="C:endomembrane system"/>
    <property type="evidence" value="ECO:0007669"/>
    <property type="project" value="UniProtKB-SubCell"/>
</dbReference>
<proteinExistence type="predicted"/>
<evidence type="ECO:0000256" key="5">
    <source>
        <dbReference type="RuleBase" id="RU000320"/>
    </source>
</evidence>
<keyword evidence="3 7" id="KW-1133">Transmembrane helix</keyword>
<feature type="transmembrane region" description="Helical" evidence="7">
    <location>
        <begin position="18"/>
        <end position="36"/>
    </location>
</feature>
<comment type="subcellular location">
    <subcellularLocation>
        <location evidence="1">Endomembrane system</location>
        <topology evidence="1">Multi-pass membrane protein</topology>
    </subcellularLocation>
    <subcellularLocation>
        <location evidence="5">Membrane</location>
        <topology evidence="5">Multi-pass membrane protein</topology>
    </subcellularLocation>
</comment>
<feature type="transmembrane region" description="Helical" evidence="7">
    <location>
        <begin position="714"/>
        <end position="733"/>
    </location>
</feature>
<evidence type="ECO:0000256" key="7">
    <source>
        <dbReference type="SAM" id="Phobius"/>
    </source>
</evidence>
<evidence type="ECO:0000256" key="6">
    <source>
        <dbReference type="SAM" id="MobiDB-lite"/>
    </source>
</evidence>
<dbReference type="Pfam" id="PF00361">
    <property type="entry name" value="Proton_antipo_M"/>
    <property type="match status" value="2"/>
</dbReference>
<feature type="domain" description="NADH-Ubiquinone oxidoreductase (complex I) chain 5 N-terminal" evidence="9">
    <location>
        <begin position="99"/>
        <end position="148"/>
    </location>
</feature>
<feature type="transmembrane region" description="Helical" evidence="7">
    <location>
        <begin position="394"/>
        <end position="414"/>
    </location>
</feature>
<dbReference type="InterPro" id="IPR001516">
    <property type="entry name" value="Proton_antipo_N"/>
</dbReference>
<dbReference type="GO" id="GO:0015990">
    <property type="term" value="P:electron transport coupled proton transport"/>
    <property type="evidence" value="ECO:0007669"/>
    <property type="project" value="TreeGrafter"/>
</dbReference>
<evidence type="ECO:0000256" key="4">
    <source>
        <dbReference type="ARBA" id="ARBA00023136"/>
    </source>
</evidence>
<dbReference type="GO" id="GO:0016020">
    <property type="term" value="C:membrane"/>
    <property type="evidence" value="ECO:0007669"/>
    <property type="project" value="UniProtKB-SubCell"/>
</dbReference>
<evidence type="ECO:0000259" key="8">
    <source>
        <dbReference type="Pfam" id="PF00361"/>
    </source>
</evidence>
<feature type="transmembrane region" description="Helical" evidence="7">
    <location>
        <begin position="171"/>
        <end position="190"/>
    </location>
</feature>
<dbReference type="AlphaFoldDB" id="A0A150PDA8"/>
<dbReference type="NCBIfam" id="TIGR01974">
    <property type="entry name" value="NDH_I_L"/>
    <property type="match status" value="1"/>
</dbReference>
<feature type="transmembrane region" description="Helical" evidence="7">
    <location>
        <begin position="434"/>
        <end position="453"/>
    </location>
</feature>
<keyword evidence="2 5" id="KW-0812">Transmembrane</keyword>
<evidence type="ECO:0000256" key="3">
    <source>
        <dbReference type="ARBA" id="ARBA00022989"/>
    </source>
</evidence>
<feature type="transmembrane region" description="Helical" evidence="7">
    <location>
        <begin position="655"/>
        <end position="677"/>
    </location>
</feature>
<feature type="domain" description="NADH:quinone oxidoreductase/Mrp antiporter transmembrane" evidence="8">
    <location>
        <begin position="165"/>
        <end position="224"/>
    </location>
</feature>
<reference evidence="10 11" key="1">
    <citation type="submission" date="2014-02" db="EMBL/GenBank/DDBJ databases">
        <title>The small core and large imbalanced accessory genome model reveals a collaborative survival strategy of Sorangium cellulosum strains in nature.</title>
        <authorList>
            <person name="Han K."/>
            <person name="Peng R."/>
            <person name="Blom J."/>
            <person name="Li Y.-Z."/>
        </authorList>
    </citation>
    <scope>NUCLEOTIDE SEQUENCE [LARGE SCALE GENOMIC DNA]</scope>
    <source>
        <strain evidence="10 11">So0157-25</strain>
    </source>
</reference>
<evidence type="ECO:0000256" key="1">
    <source>
        <dbReference type="ARBA" id="ARBA00004127"/>
    </source>
</evidence>
<feature type="domain" description="NADH:quinone oxidoreductase/Mrp antiporter transmembrane" evidence="8">
    <location>
        <begin position="395"/>
        <end position="602"/>
    </location>
</feature>
<organism evidence="10 11">
    <name type="scientific">Sorangium cellulosum</name>
    <name type="common">Polyangium cellulosum</name>
    <dbReference type="NCBI Taxonomy" id="56"/>
    <lineage>
        <taxon>Bacteria</taxon>
        <taxon>Pseudomonadati</taxon>
        <taxon>Myxococcota</taxon>
        <taxon>Polyangia</taxon>
        <taxon>Polyangiales</taxon>
        <taxon>Polyangiaceae</taxon>
        <taxon>Sorangium</taxon>
    </lineage>
</organism>
<accession>A0A150PDA8</accession>
<dbReference type="PANTHER" id="PTHR42829">
    <property type="entry name" value="NADH-UBIQUINONE OXIDOREDUCTASE CHAIN 5"/>
    <property type="match status" value="1"/>
</dbReference>
<dbReference type="Pfam" id="PF00662">
    <property type="entry name" value="Proton_antipo_N"/>
    <property type="match status" value="1"/>
</dbReference>
<dbReference type="PRINTS" id="PR01434">
    <property type="entry name" value="NADHDHGNASE5"/>
</dbReference>
<feature type="transmembrane region" description="Helical" evidence="7">
    <location>
        <begin position="465"/>
        <end position="487"/>
    </location>
</feature>
<dbReference type="PANTHER" id="PTHR42829:SF2">
    <property type="entry name" value="NADH-UBIQUINONE OXIDOREDUCTASE CHAIN 5"/>
    <property type="match status" value="1"/>
</dbReference>
<dbReference type="InterPro" id="IPR018393">
    <property type="entry name" value="NADHpl_OxRdtase_5_subgr"/>
</dbReference>
<evidence type="ECO:0000259" key="9">
    <source>
        <dbReference type="Pfam" id="PF00662"/>
    </source>
</evidence>
<comment type="caution">
    <text evidence="10">The sequence shown here is derived from an EMBL/GenBank/DDBJ whole genome shotgun (WGS) entry which is preliminary data.</text>
</comment>
<feature type="region of interest" description="Disordered" evidence="6">
    <location>
        <begin position="253"/>
        <end position="275"/>
    </location>
</feature>
<dbReference type="PRINTS" id="PR01435">
    <property type="entry name" value="NPOXDRDTASE5"/>
</dbReference>
<name>A0A150PDA8_SORCE</name>
<feature type="compositionally biased region" description="Basic and acidic residues" evidence="6">
    <location>
        <begin position="260"/>
        <end position="271"/>
    </location>
</feature>
<evidence type="ECO:0000256" key="2">
    <source>
        <dbReference type="ARBA" id="ARBA00022692"/>
    </source>
</evidence>
<feature type="transmembrane region" description="Helical" evidence="7">
    <location>
        <begin position="144"/>
        <end position="164"/>
    </location>
</feature>
<gene>
    <name evidence="10" type="ORF">BE08_45245</name>
</gene>
<dbReference type="EMBL" id="JELY01002075">
    <property type="protein sequence ID" value="KYF53684.1"/>
    <property type="molecule type" value="Genomic_DNA"/>
</dbReference>
<dbReference type="GO" id="GO:0042773">
    <property type="term" value="P:ATP synthesis coupled electron transport"/>
    <property type="evidence" value="ECO:0007669"/>
    <property type="project" value="InterPro"/>
</dbReference>
<feature type="transmembrane region" description="Helical" evidence="7">
    <location>
        <begin position="57"/>
        <end position="79"/>
    </location>
</feature>
<keyword evidence="4 7" id="KW-0472">Membrane</keyword>
<dbReference type="InterPro" id="IPR003945">
    <property type="entry name" value="NU5C-like"/>
</dbReference>
<dbReference type="GO" id="GO:0008137">
    <property type="term" value="F:NADH dehydrogenase (ubiquinone) activity"/>
    <property type="evidence" value="ECO:0007669"/>
    <property type="project" value="InterPro"/>
</dbReference>
<evidence type="ECO:0000313" key="10">
    <source>
        <dbReference type="EMBL" id="KYF53684.1"/>
    </source>
</evidence>
<evidence type="ECO:0000313" key="11">
    <source>
        <dbReference type="Proteomes" id="UP000075420"/>
    </source>
</evidence>
<feature type="transmembrane region" description="Helical" evidence="7">
    <location>
        <begin position="612"/>
        <end position="634"/>
    </location>
</feature>
<feature type="transmembrane region" description="Helical" evidence="7">
    <location>
        <begin position="493"/>
        <end position="518"/>
    </location>
</feature>
<dbReference type="InterPro" id="IPR001750">
    <property type="entry name" value="ND/Mrp_TM"/>
</dbReference>